<dbReference type="InterPro" id="IPR011762">
    <property type="entry name" value="COA_CT_N"/>
</dbReference>
<organism evidence="3">
    <name type="scientific">marine metagenome</name>
    <dbReference type="NCBI Taxonomy" id="408172"/>
    <lineage>
        <taxon>unclassified sequences</taxon>
        <taxon>metagenomes</taxon>
        <taxon>ecological metagenomes</taxon>
    </lineage>
</organism>
<evidence type="ECO:0000259" key="2">
    <source>
        <dbReference type="PROSITE" id="PS50989"/>
    </source>
</evidence>
<evidence type="ECO:0000259" key="1">
    <source>
        <dbReference type="PROSITE" id="PS50980"/>
    </source>
</evidence>
<gene>
    <name evidence="3" type="ORF">METZ01_LOCUS24546</name>
</gene>
<protein>
    <recommendedName>
        <fullName evidence="4">CoA carboxyltransferase C-terminal domain-containing protein</fullName>
    </recommendedName>
</protein>
<proteinExistence type="predicted"/>
<dbReference type="PROSITE" id="PS50980">
    <property type="entry name" value="COA_CT_NTER"/>
    <property type="match status" value="1"/>
</dbReference>
<dbReference type="Gene3D" id="3.90.226.10">
    <property type="entry name" value="2-enoyl-CoA Hydratase, Chain A, domain 1"/>
    <property type="match status" value="2"/>
</dbReference>
<dbReference type="SUPFAM" id="SSF52096">
    <property type="entry name" value="ClpP/crotonase"/>
    <property type="match status" value="2"/>
</dbReference>
<dbReference type="AlphaFoldDB" id="A0A381PX79"/>
<evidence type="ECO:0000313" key="3">
    <source>
        <dbReference type="EMBL" id="SUZ71692.1"/>
    </source>
</evidence>
<feature type="domain" description="CoA carboxyltransferase N-terminal" evidence="1">
    <location>
        <begin position="19"/>
        <end position="276"/>
    </location>
</feature>
<dbReference type="InterPro" id="IPR029045">
    <property type="entry name" value="ClpP/crotonase-like_dom_sf"/>
</dbReference>
<dbReference type="EMBL" id="UINC01001129">
    <property type="protein sequence ID" value="SUZ71692.1"/>
    <property type="molecule type" value="Genomic_DNA"/>
</dbReference>
<dbReference type="PANTHER" id="PTHR43842:SF2">
    <property type="entry name" value="PROPIONYL-COA CARBOXYLASE BETA CHAIN, MITOCHONDRIAL"/>
    <property type="match status" value="1"/>
</dbReference>
<reference evidence="3" key="1">
    <citation type="submission" date="2018-05" db="EMBL/GenBank/DDBJ databases">
        <authorList>
            <person name="Lanie J.A."/>
            <person name="Ng W.-L."/>
            <person name="Kazmierczak K.M."/>
            <person name="Andrzejewski T.M."/>
            <person name="Davidsen T.M."/>
            <person name="Wayne K.J."/>
            <person name="Tettelin H."/>
            <person name="Glass J.I."/>
            <person name="Rusch D."/>
            <person name="Podicherti R."/>
            <person name="Tsui H.-C.T."/>
            <person name="Winkler M.E."/>
        </authorList>
    </citation>
    <scope>NUCLEOTIDE SEQUENCE</scope>
</reference>
<dbReference type="PROSITE" id="PS50989">
    <property type="entry name" value="COA_CT_CTER"/>
    <property type="match status" value="1"/>
</dbReference>
<name>A0A381PX79_9ZZZZ</name>
<dbReference type="InterPro" id="IPR051047">
    <property type="entry name" value="AccD/PCCB"/>
</dbReference>
<accession>A0A381PX79</accession>
<feature type="domain" description="CoA carboxyltransferase C-terminal" evidence="2">
    <location>
        <begin position="280"/>
        <end position="514"/>
    </location>
</feature>
<dbReference type="InterPro" id="IPR011763">
    <property type="entry name" value="COA_CT_C"/>
</dbReference>
<sequence length="533" mass="58240">MISSVAFLREPVKRRTMSWKDDVDELKRQVEMAEQMGGDDSVAFQHNRGKLTVRERIASLEDPGTFQEIGAITGTATWDGHQVSSLKPSNTVIGTCLIDGRKVAFSGGDFTIRGGASDAAIGNKNQFAEQYALDTRIPYIRLLDATGGSVKTFEKIGRTYLPGNSGTNISAELLQHVPVVSAVLGSVAGLPAVQACLCHFNVMVKGTSQVFVAGPKVVEQATGQTITKEELGDERTQLKNGVIMNLAETETDAISQIRRFLSYLPTSVWEMPPVTAPDDDPKRREESLLSVVPKDRRKIYEPRDVIHAVVDTESFFEIAPFYGRARVTGLARVNGMPCGVMANHPKFNGGSMDIAAGEKTLRILELCETFHLPLVYFADEPGFSVGPAQEKMGIVRAGARVVTTLARTQTPYICFIMRQLYGVAGGLHQRGGPGLYRRYAWPSTHGGSMHIEGGTAIAYKREIENADDPDAKREEIEARLQSISSPFRNAHAFGIEDIIDPRDTRPLLVDFLADSQRVIASQLGPVSGSSYRP</sequence>
<dbReference type="PANTHER" id="PTHR43842">
    <property type="entry name" value="PROPIONYL-COA CARBOXYLASE BETA CHAIN"/>
    <property type="match status" value="1"/>
</dbReference>
<evidence type="ECO:0008006" key="4">
    <source>
        <dbReference type="Google" id="ProtNLM"/>
    </source>
</evidence>
<dbReference type="Pfam" id="PF01039">
    <property type="entry name" value="Carboxyl_trans"/>
    <property type="match status" value="1"/>
</dbReference>
<dbReference type="GO" id="GO:0004658">
    <property type="term" value="F:propionyl-CoA carboxylase activity"/>
    <property type="evidence" value="ECO:0007669"/>
    <property type="project" value="TreeGrafter"/>
</dbReference>
<dbReference type="InterPro" id="IPR034733">
    <property type="entry name" value="AcCoA_carboxyl_beta"/>
</dbReference>